<proteinExistence type="predicted"/>
<organism evidence="1 2">
    <name type="scientific">Polynucleobacter arcticus</name>
    <dbReference type="NCBI Taxonomy" id="1743165"/>
    <lineage>
        <taxon>Bacteria</taxon>
        <taxon>Pseudomonadati</taxon>
        <taxon>Pseudomonadota</taxon>
        <taxon>Betaproteobacteria</taxon>
        <taxon>Burkholderiales</taxon>
        <taxon>Burkholderiaceae</taxon>
        <taxon>Polynucleobacter</taxon>
    </lineage>
</organism>
<gene>
    <name evidence="1" type="ORF">DN92_01600</name>
</gene>
<keyword evidence="2" id="KW-1185">Reference proteome</keyword>
<dbReference type="EMBL" id="CP028940">
    <property type="protein sequence ID" value="QKM59839.1"/>
    <property type="molecule type" value="Genomic_DNA"/>
</dbReference>
<evidence type="ECO:0000313" key="1">
    <source>
        <dbReference type="EMBL" id="QKM59839.1"/>
    </source>
</evidence>
<dbReference type="AlphaFoldDB" id="A0A6M9PHG1"/>
<name>A0A6M9PHG1_9BURK</name>
<reference evidence="1 2" key="1">
    <citation type="submission" date="2018-04" db="EMBL/GenBank/DDBJ databases">
        <title>Polynucleobacter sp. UK-Long2-W17 genome.</title>
        <authorList>
            <person name="Hahn M.W."/>
        </authorList>
    </citation>
    <scope>NUCLEOTIDE SEQUENCE [LARGE SCALE GENOMIC DNA]</scope>
    <source>
        <strain evidence="1 2">UK-Long2-W17</strain>
    </source>
</reference>
<accession>A0A6M9PHG1</accession>
<sequence length="260" mass="31065">MGTVSSFLQPLKENIKFRLRWRYLWKDWFLGRHACLGYDVLKYYDKLPREVNFQKGRADLLLRYWADKSLLPISSRLSPLMARNDVLPHIRQLEFFNCLPMHPPRFILMDSFAELTDQLFTQRSEGWQFCCAYSDLVQEKSFSEEYESNGLLPIENMRQVYLELFSFFINRWGAVPIYFLHFPIALETRENLRKRHAAMIEIIHQIALEYPNVHSIAIDESSVQWPNNTPEELKAFPYHYDEETYLAFKKNIEQVAPLQR</sequence>
<evidence type="ECO:0000313" key="2">
    <source>
        <dbReference type="Proteomes" id="UP000501090"/>
    </source>
</evidence>
<dbReference type="Proteomes" id="UP000501090">
    <property type="component" value="Chromosome"/>
</dbReference>
<dbReference type="RefSeq" id="WP_173959609.1">
    <property type="nucleotide sequence ID" value="NZ_CBCSCC010000006.1"/>
</dbReference>
<dbReference type="KEGG" id="pard:DN92_01600"/>
<protein>
    <submittedName>
        <fullName evidence="1">Uncharacterized protein</fullName>
    </submittedName>
</protein>